<gene>
    <name evidence="2" type="ORF">DC366_05830</name>
</gene>
<dbReference type="Pfam" id="PF07330">
    <property type="entry name" value="DUF1467"/>
    <property type="match status" value="1"/>
</dbReference>
<dbReference type="InterPro" id="IPR009935">
    <property type="entry name" value="DUF1467"/>
</dbReference>
<accession>A0A2T7GA18</accession>
<feature type="transmembrane region" description="Helical" evidence="1">
    <location>
        <begin position="53"/>
        <end position="72"/>
    </location>
</feature>
<organism evidence="2 3">
    <name type="scientific">Pelagivirga sediminicola</name>
    <dbReference type="NCBI Taxonomy" id="2170575"/>
    <lineage>
        <taxon>Bacteria</taxon>
        <taxon>Pseudomonadati</taxon>
        <taxon>Pseudomonadota</taxon>
        <taxon>Alphaproteobacteria</taxon>
        <taxon>Rhodobacterales</taxon>
        <taxon>Paracoccaceae</taxon>
        <taxon>Pelagivirga</taxon>
    </lineage>
</organism>
<dbReference type="OrthoDB" id="9804637at2"/>
<keyword evidence="1" id="KW-0812">Transmembrane</keyword>
<dbReference type="Proteomes" id="UP000244446">
    <property type="component" value="Unassembled WGS sequence"/>
</dbReference>
<dbReference type="AlphaFoldDB" id="A0A2T7GA18"/>
<evidence type="ECO:0000313" key="2">
    <source>
        <dbReference type="EMBL" id="PVA11264.1"/>
    </source>
</evidence>
<reference evidence="2 3" key="1">
    <citation type="submission" date="2018-04" db="EMBL/GenBank/DDBJ databases">
        <title>Pelagivirga bohaiensis gen. nov., sp. nov., a bacterium isolated from the Bohai Sea.</title>
        <authorList>
            <person name="Ji X."/>
        </authorList>
    </citation>
    <scope>NUCLEOTIDE SEQUENCE [LARGE SCALE GENOMIC DNA]</scope>
    <source>
        <strain evidence="2 3">BH-SD19</strain>
    </source>
</reference>
<keyword evidence="1" id="KW-1133">Transmembrane helix</keyword>
<dbReference type="EMBL" id="QCYH01000002">
    <property type="protein sequence ID" value="PVA11264.1"/>
    <property type="molecule type" value="Genomic_DNA"/>
</dbReference>
<dbReference type="RefSeq" id="WP_108691236.1">
    <property type="nucleotide sequence ID" value="NZ_QCYH01000002.1"/>
</dbReference>
<name>A0A2T7GA18_9RHOB</name>
<evidence type="ECO:0000313" key="3">
    <source>
        <dbReference type="Proteomes" id="UP000244446"/>
    </source>
</evidence>
<sequence length="99" mass="10617">MGPVTGLVLYAVIWSMTFLVAIPIRLQTQGEAGQVVPGTHQGSPQRHDLRKKALISTVIAALIWALAAWIILTGQITLSDIDLFTRFGPGPIEERGLGG</sequence>
<protein>
    <submittedName>
        <fullName evidence="2">DUF1467 domain-containing protein</fullName>
    </submittedName>
</protein>
<comment type="caution">
    <text evidence="2">The sequence shown here is derived from an EMBL/GenBank/DDBJ whole genome shotgun (WGS) entry which is preliminary data.</text>
</comment>
<keyword evidence="3" id="KW-1185">Reference proteome</keyword>
<evidence type="ECO:0000256" key="1">
    <source>
        <dbReference type="SAM" id="Phobius"/>
    </source>
</evidence>
<keyword evidence="1" id="KW-0472">Membrane</keyword>
<feature type="transmembrane region" description="Helical" evidence="1">
    <location>
        <begin position="6"/>
        <end position="24"/>
    </location>
</feature>
<proteinExistence type="predicted"/>